<feature type="domain" description="Beta galactosidase small chain/" evidence="14">
    <location>
        <begin position="744"/>
        <end position="833"/>
    </location>
</feature>
<dbReference type="InterPro" id="IPR006104">
    <property type="entry name" value="Glyco_hydro_2_N"/>
</dbReference>
<dbReference type="Pfam" id="PF02836">
    <property type="entry name" value="Glyco_hydro_2_C"/>
    <property type="match status" value="1"/>
</dbReference>
<dbReference type="PRINTS" id="PR00132">
    <property type="entry name" value="GLHYDRLASE2"/>
</dbReference>
<evidence type="ECO:0000256" key="4">
    <source>
        <dbReference type="ARBA" id="ARBA00011245"/>
    </source>
</evidence>
<dbReference type="InterPro" id="IPR050347">
    <property type="entry name" value="Bact_Beta-galactosidase"/>
</dbReference>
<evidence type="ECO:0000256" key="3">
    <source>
        <dbReference type="ARBA" id="ARBA00007401"/>
    </source>
</evidence>
<dbReference type="Pfam" id="PF02929">
    <property type="entry name" value="Bgal_small_N"/>
    <property type="match status" value="1"/>
</dbReference>
<comment type="similarity">
    <text evidence="3">Belongs to the glycosyl hydrolase 2 family.</text>
</comment>
<feature type="domain" description="Glycoside hydrolase family 2 immunoglobulin-like beta-sandwich" evidence="11">
    <location>
        <begin position="195"/>
        <end position="294"/>
    </location>
</feature>
<dbReference type="SUPFAM" id="SSF49785">
    <property type="entry name" value="Galactose-binding domain-like"/>
    <property type="match status" value="1"/>
</dbReference>
<feature type="chain" id="PRO_5011734307" description="beta-galactosidase" evidence="10">
    <location>
        <begin position="22"/>
        <end position="951"/>
    </location>
</feature>
<keyword evidence="7" id="KW-0106">Calcium</keyword>
<evidence type="ECO:0000256" key="10">
    <source>
        <dbReference type="SAM" id="SignalP"/>
    </source>
</evidence>
<dbReference type="GO" id="GO:0005990">
    <property type="term" value="P:lactose catabolic process"/>
    <property type="evidence" value="ECO:0007669"/>
    <property type="project" value="TreeGrafter"/>
</dbReference>
<evidence type="ECO:0000256" key="9">
    <source>
        <dbReference type="ARBA" id="ARBA00032230"/>
    </source>
</evidence>
<evidence type="ECO:0000256" key="2">
    <source>
        <dbReference type="ARBA" id="ARBA00001913"/>
    </source>
</evidence>
<dbReference type="Gene3D" id="2.70.98.10">
    <property type="match status" value="1"/>
</dbReference>
<evidence type="ECO:0000256" key="5">
    <source>
        <dbReference type="ARBA" id="ARBA00012756"/>
    </source>
</evidence>
<dbReference type="SUPFAM" id="SSF74650">
    <property type="entry name" value="Galactose mutarotase-like"/>
    <property type="match status" value="1"/>
</dbReference>
<dbReference type="GO" id="GO:0004565">
    <property type="term" value="F:beta-galactosidase activity"/>
    <property type="evidence" value="ECO:0007669"/>
    <property type="project" value="UniProtKB-EC"/>
</dbReference>
<dbReference type="AlphaFoldDB" id="A0A1I7FRY9"/>
<evidence type="ECO:0000313" key="16">
    <source>
        <dbReference type="Proteomes" id="UP000199138"/>
    </source>
</evidence>
<evidence type="ECO:0000259" key="11">
    <source>
        <dbReference type="Pfam" id="PF00703"/>
    </source>
</evidence>
<evidence type="ECO:0000256" key="1">
    <source>
        <dbReference type="ARBA" id="ARBA00001412"/>
    </source>
</evidence>
<dbReference type="GO" id="GO:0009341">
    <property type="term" value="C:beta-galactosidase complex"/>
    <property type="evidence" value="ECO:0007669"/>
    <property type="project" value="InterPro"/>
</dbReference>
<dbReference type="InterPro" id="IPR014718">
    <property type="entry name" value="GH-type_carb-bd"/>
</dbReference>
<evidence type="ECO:0000256" key="8">
    <source>
        <dbReference type="ARBA" id="ARBA00023295"/>
    </source>
</evidence>
<dbReference type="RefSeq" id="WP_093023799.1">
    <property type="nucleotide sequence ID" value="NZ_FPBK01000002.1"/>
</dbReference>
<evidence type="ECO:0000256" key="6">
    <source>
        <dbReference type="ARBA" id="ARBA00022801"/>
    </source>
</evidence>
<dbReference type="SUPFAM" id="SSF49303">
    <property type="entry name" value="beta-Galactosidase/glucuronidase domain"/>
    <property type="match status" value="1"/>
</dbReference>
<gene>
    <name evidence="15" type="ORF">SAMN05216480_102173</name>
</gene>
<dbReference type="Proteomes" id="UP000199138">
    <property type="component" value="Unassembled WGS sequence"/>
</dbReference>
<comment type="cofactor">
    <cofactor evidence="2">
        <name>Ca(2+)</name>
        <dbReference type="ChEBI" id="CHEBI:29108"/>
    </cofactor>
</comment>
<keyword evidence="8" id="KW-0326">Glycosidase</keyword>
<evidence type="ECO:0000259" key="14">
    <source>
        <dbReference type="Pfam" id="PF02929"/>
    </source>
</evidence>
<dbReference type="InterPro" id="IPR036156">
    <property type="entry name" value="Beta-gal/glucu_dom_sf"/>
</dbReference>
<keyword evidence="16" id="KW-1185">Reference proteome</keyword>
<dbReference type="InterPro" id="IPR013783">
    <property type="entry name" value="Ig-like_fold"/>
</dbReference>
<dbReference type="Gene3D" id="2.60.40.10">
    <property type="entry name" value="Immunoglobulins"/>
    <property type="match status" value="2"/>
</dbReference>
<reference evidence="15 16" key="1">
    <citation type="submission" date="2016-10" db="EMBL/GenBank/DDBJ databases">
        <authorList>
            <person name="de Groot N.N."/>
        </authorList>
    </citation>
    <scope>NUCLEOTIDE SEQUENCE [LARGE SCALE GENOMIC DNA]</scope>
    <source>
        <strain evidence="15 16">CGMCC 1.12333</strain>
    </source>
</reference>
<comment type="subunit">
    <text evidence="4">Monomer.</text>
</comment>
<name>A0A1I7FRY9_9FLAO</name>
<dbReference type="InterPro" id="IPR006101">
    <property type="entry name" value="Glyco_hydro_2"/>
</dbReference>
<dbReference type="InterPro" id="IPR006102">
    <property type="entry name" value="Ig-like_GH2"/>
</dbReference>
<dbReference type="Pfam" id="PF02837">
    <property type="entry name" value="Glyco_hydro_2_N"/>
    <property type="match status" value="1"/>
</dbReference>
<dbReference type="InterPro" id="IPR006103">
    <property type="entry name" value="Glyco_hydro_2_cat"/>
</dbReference>
<dbReference type="InterPro" id="IPR008979">
    <property type="entry name" value="Galactose-bd-like_sf"/>
</dbReference>
<dbReference type="InterPro" id="IPR017853">
    <property type="entry name" value="GH"/>
</dbReference>
<protein>
    <recommendedName>
        <fullName evidence="5">beta-galactosidase</fullName>
        <ecNumber evidence="5">3.2.1.23</ecNumber>
    </recommendedName>
    <alternativeName>
        <fullName evidence="9">Lactase</fullName>
    </alternativeName>
</protein>
<organism evidence="15 16">
    <name type="scientific">Pustulibacterium marinum</name>
    <dbReference type="NCBI Taxonomy" id="1224947"/>
    <lineage>
        <taxon>Bacteria</taxon>
        <taxon>Pseudomonadati</taxon>
        <taxon>Bacteroidota</taxon>
        <taxon>Flavobacteriia</taxon>
        <taxon>Flavobacteriales</taxon>
        <taxon>Flavobacteriaceae</taxon>
        <taxon>Pustulibacterium</taxon>
    </lineage>
</organism>
<evidence type="ECO:0000256" key="7">
    <source>
        <dbReference type="ARBA" id="ARBA00022837"/>
    </source>
</evidence>
<evidence type="ECO:0000259" key="13">
    <source>
        <dbReference type="Pfam" id="PF02837"/>
    </source>
</evidence>
<dbReference type="PANTHER" id="PTHR46323:SF2">
    <property type="entry name" value="BETA-GALACTOSIDASE"/>
    <property type="match status" value="1"/>
</dbReference>
<comment type="catalytic activity">
    <reaction evidence="1">
        <text>Hydrolysis of terminal non-reducing beta-D-galactose residues in beta-D-galactosides.</text>
        <dbReference type="EC" id="3.2.1.23"/>
    </reaction>
</comment>
<dbReference type="Gene3D" id="2.60.120.260">
    <property type="entry name" value="Galactose-binding domain-like"/>
    <property type="match status" value="1"/>
</dbReference>
<keyword evidence="6" id="KW-0378">Hydrolase</keyword>
<dbReference type="OrthoDB" id="9801077at2"/>
<dbReference type="InterPro" id="IPR011013">
    <property type="entry name" value="Gal_mutarotase_sf_dom"/>
</dbReference>
<dbReference type="EMBL" id="FPBK01000002">
    <property type="protein sequence ID" value="SFU38979.1"/>
    <property type="molecule type" value="Genomic_DNA"/>
</dbReference>
<dbReference type="Pfam" id="PF00703">
    <property type="entry name" value="Glyco_hydro_2"/>
    <property type="match status" value="1"/>
</dbReference>
<dbReference type="STRING" id="1224947.SAMN05216480_102173"/>
<dbReference type="InterPro" id="IPR004199">
    <property type="entry name" value="B-gal_small/dom_5"/>
</dbReference>
<accession>A0A1I7FRY9</accession>
<dbReference type="SUPFAM" id="SSF51445">
    <property type="entry name" value="(Trans)glycosidases"/>
    <property type="match status" value="1"/>
</dbReference>
<proteinExistence type="inferred from homology"/>
<feature type="domain" description="Glycosyl hydrolases family 2 sugar binding" evidence="13">
    <location>
        <begin position="53"/>
        <end position="191"/>
    </location>
</feature>
<dbReference type="EC" id="3.2.1.23" evidence="5"/>
<dbReference type="Gene3D" id="3.20.20.80">
    <property type="entry name" value="Glycosidases"/>
    <property type="match status" value="1"/>
</dbReference>
<feature type="signal peptide" evidence="10">
    <location>
        <begin position="1"/>
        <end position="21"/>
    </location>
</feature>
<dbReference type="PANTHER" id="PTHR46323">
    <property type="entry name" value="BETA-GALACTOSIDASE"/>
    <property type="match status" value="1"/>
</dbReference>
<sequence length="951" mass="109239">MKKTTKLAIPATLLFMLNSFAQETQKILLSGPDFEHQTAWDFKVTDGQNSGEWTKIGVPSQWETEGFGTYTYGRWYKELNQEEPSKEEGFYKYEFEVPQEYKNQQVIINFGGAMTDTEVKINGKLAGEKHQGGFYEFSYDISDLINYGGKNLLEVHVWKHSENHNVNRAERYADWWLFGGIYRPVWLTILPKTNIKHVAIDAKANGNLTADFEFENLPKNAEVEISLIADGASSSSFKKFTKELDKKTEKQRISVQFENINPWNPEDPNLYWVQFDLKKNGEVLHSIKKRIGFRTLEFRKRDGIYVNGTKIKMKGINRHTFWPESGRSTSKRISLLDVNLIKDMNMNAVRFHYPPDTHFLEVCDSLGLFVLDELAGWQNGYDTETGQKLIKEMVQRDVNHPSVIIWDQGNEGGWNYELDNDFSKYDPQNRIVIHPWSDFNGWDAHHYPTFQTGVHRFGSGENVFFPTETMHGTYDNGIGSGLRDFWEHYSKSPLFAGSFLWVFSDEAVLRTDWTGEQKYDSKGNLAPDGALGPHREKEGSFYAVKEVWAPMQFQPLQITQTFNGEFLVENTYLFTNLNECNITYKVQQVPKNFLYVDAEVQTIYKGNFEVSDIQPGETRKLKMPVKDNFFEGDWVEITATDKYGREIYTWTWKIHHADAFAAKFIQKNNGEKASATDNGTSVVLNGGNVSITLDKKSGEITKITNAKGEMPFVNGPRPIGMQAEVDKIEIKNNKENAVATVFYNGGIDHITWTITNDGRVHMEAIMLKNAGRNSGFDGAFFQGEISKFGLTFDFPEEIVEGFKWFGKGPYRVWKNRLDGVEYNVWDKDYNNTITGESFENLIYPEFKGYHANFIAGKLEAKDKTFRIFSESDQLFLRLFTPDKPKNVVSKAKAHPSFPEGNISFMYEIPGMHAFKPLSQQGPSSQPTNIRIKNGDDGISMKLWFDFRDFEE</sequence>
<feature type="domain" description="Glycoside hydrolase family 2 catalytic" evidence="12">
    <location>
        <begin position="302"/>
        <end position="419"/>
    </location>
</feature>
<evidence type="ECO:0000313" key="15">
    <source>
        <dbReference type="EMBL" id="SFU38979.1"/>
    </source>
</evidence>
<dbReference type="GO" id="GO:0030246">
    <property type="term" value="F:carbohydrate binding"/>
    <property type="evidence" value="ECO:0007669"/>
    <property type="project" value="InterPro"/>
</dbReference>
<keyword evidence="10" id="KW-0732">Signal</keyword>
<evidence type="ECO:0000259" key="12">
    <source>
        <dbReference type="Pfam" id="PF02836"/>
    </source>
</evidence>